<name>A0A316YV52_9BASI</name>
<feature type="compositionally biased region" description="Low complexity" evidence="1">
    <location>
        <begin position="377"/>
        <end position="389"/>
    </location>
</feature>
<dbReference type="PANTHER" id="PTHR13318">
    <property type="entry name" value="PARTNER OF PAIRED, ISOFORM B-RELATED"/>
    <property type="match status" value="1"/>
</dbReference>
<dbReference type="OrthoDB" id="9994419at2759"/>
<dbReference type="STRING" id="215250.A0A316YV52"/>
<accession>A0A316YV52</accession>
<dbReference type="EMBL" id="KZ819635">
    <property type="protein sequence ID" value="PWN91605.1"/>
    <property type="molecule type" value="Genomic_DNA"/>
</dbReference>
<dbReference type="GO" id="GO:0019005">
    <property type="term" value="C:SCF ubiquitin ligase complex"/>
    <property type="evidence" value="ECO:0007669"/>
    <property type="project" value="TreeGrafter"/>
</dbReference>
<dbReference type="AlphaFoldDB" id="A0A316YV52"/>
<dbReference type="GeneID" id="37046725"/>
<sequence length="947" mass="102842">MAQLSDLPPEILRLIAQLLYLDHLPRSIFRCIDPHGLPSTYGDGRLISSTQAATQWNLYSFCLVNHAFYHAARPLLWRRLQITLPYSFLLLLRSLGASRLAQAYEDQRHDDDDDDDGDDGGTRDEKEGESEEGEGLEESAQGQITKIKQKKIWDLDDAAGFNAMLAAVGLARATGGSVYVSQGHEHQRRSSLKDQDTIGNEDDEDDLELVWTEDERKGVSRGRYRVTFKHDHPDVGSNIHRYPRVLDFSTFRTQGMRRTIGEGESARFVTPSKLLALITSVSEGLMAFGASSTMDSALSFEVMEALLFRDGEVVRKSGRLRGVSVERRKDRSGSRKRRLQSLDLCSCTSPYFEAALQKFVKTHLMKFSGRATQTVFEEISSSDAPTSSSSEDEERDVEEERGRRRSRSRGRSTTRSFSQRPLQTSRSISTGRYGDGDDDEAPSTHPARATFFPSVHRLGMANIHFSPEVISPFVLAFPKLTHLDLSGTKADANLLAALGASPTIDLQSLSLARCSRLTSESITELLVDSPVCANLTEVSLEGSLIFPTPLTADDLRTIITTSPLMRSGRLRYLDLGGCGLNDEMLDAFLPQPCLLDLGLSSTPDVSLERLAQFLQIKAPNVQVLELSESCTPPGTSLNIVRLNTILLEPCARTPPMSLSEQLVAMGFAREEEPNKTAAAAPPPAPRRAPTNLRVVGLAPWTLKSVGGALGTWRVILGAGRRGWLVDVSAGPNPEAVDEALESPSTSLDAPIALGVGGEGMLRTGSWSFSSGRPRNSGSFDEEEENARGRRRRGGGAGTMGSWEPETPPLRSASHSKSPGPPPSSARLAAAAMAGSRGMGLRSVSLRRAASNSQSRSRSSALGQPLSTVNDSEGDTAAETASAGGPRLEIIRDLPSSHPRTVFLKQLADANGHVPGSTGWHSRKMEVLLGYGLLGRESGSYAFVAYQA</sequence>
<organism evidence="2 3">
    <name type="scientific">Acaromyces ingoldii</name>
    <dbReference type="NCBI Taxonomy" id="215250"/>
    <lineage>
        <taxon>Eukaryota</taxon>
        <taxon>Fungi</taxon>
        <taxon>Dikarya</taxon>
        <taxon>Basidiomycota</taxon>
        <taxon>Ustilaginomycotina</taxon>
        <taxon>Exobasidiomycetes</taxon>
        <taxon>Exobasidiales</taxon>
        <taxon>Cryptobasidiaceae</taxon>
        <taxon>Acaromyces</taxon>
    </lineage>
</organism>
<protein>
    <submittedName>
        <fullName evidence="2">Uncharacterized protein</fullName>
    </submittedName>
</protein>
<feature type="region of interest" description="Disordered" evidence="1">
    <location>
        <begin position="377"/>
        <end position="447"/>
    </location>
</feature>
<dbReference type="InParanoid" id="A0A316YV52"/>
<evidence type="ECO:0000313" key="2">
    <source>
        <dbReference type="EMBL" id="PWN91605.1"/>
    </source>
</evidence>
<dbReference type="InterPro" id="IPR032675">
    <property type="entry name" value="LRR_dom_sf"/>
</dbReference>
<reference evidence="2 3" key="1">
    <citation type="journal article" date="2018" name="Mol. Biol. Evol.">
        <title>Broad Genomic Sampling Reveals a Smut Pathogenic Ancestry of the Fungal Clade Ustilaginomycotina.</title>
        <authorList>
            <person name="Kijpornyongpan T."/>
            <person name="Mondo S.J."/>
            <person name="Barry K."/>
            <person name="Sandor L."/>
            <person name="Lee J."/>
            <person name="Lipzen A."/>
            <person name="Pangilinan J."/>
            <person name="LaButti K."/>
            <person name="Hainaut M."/>
            <person name="Henrissat B."/>
            <person name="Grigoriev I.V."/>
            <person name="Spatafora J.W."/>
            <person name="Aime M.C."/>
        </authorList>
    </citation>
    <scope>NUCLEOTIDE SEQUENCE [LARGE SCALE GENOMIC DNA]</scope>
    <source>
        <strain evidence="2 3">MCA 4198</strain>
    </source>
</reference>
<feature type="compositionally biased region" description="Acidic residues" evidence="1">
    <location>
        <begin position="390"/>
        <end position="399"/>
    </location>
</feature>
<feature type="compositionally biased region" description="Low complexity" evidence="1">
    <location>
        <begin position="824"/>
        <end position="860"/>
    </location>
</feature>
<feature type="region of interest" description="Disordered" evidence="1">
    <location>
        <begin position="180"/>
        <end position="201"/>
    </location>
</feature>
<feature type="region of interest" description="Disordered" evidence="1">
    <location>
        <begin position="104"/>
        <end position="143"/>
    </location>
</feature>
<feature type="compositionally biased region" description="Acidic residues" evidence="1">
    <location>
        <begin position="127"/>
        <end position="137"/>
    </location>
</feature>
<dbReference type="SUPFAM" id="SSF52047">
    <property type="entry name" value="RNI-like"/>
    <property type="match status" value="1"/>
</dbReference>
<dbReference type="Proteomes" id="UP000245768">
    <property type="component" value="Unassembled WGS sequence"/>
</dbReference>
<evidence type="ECO:0000313" key="3">
    <source>
        <dbReference type="Proteomes" id="UP000245768"/>
    </source>
</evidence>
<feature type="compositionally biased region" description="Polar residues" evidence="1">
    <location>
        <begin position="764"/>
        <end position="778"/>
    </location>
</feature>
<dbReference type="GO" id="GO:0031146">
    <property type="term" value="P:SCF-dependent proteasomal ubiquitin-dependent protein catabolic process"/>
    <property type="evidence" value="ECO:0007669"/>
    <property type="project" value="TreeGrafter"/>
</dbReference>
<dbReference type="Gene3D" id="3.80.10.10">
    <property type="entry name" value="Ribonuclease Inhibitor"/>
    <property type="match status" value="1"/>
</dbReference>
<feature type="region of interest" description="Disordered" evidence="1">
    <location>
        <begin position="764"/>
        <end position="886"/>
    </location>
</feature>
<proteinExistence type="predicted"/>
<feature type="compositionally biased region" description="Polar residues" evidence="1">
    <location>
        <begin position="419"/>
        <end position="430"/>
    </location>
</feature>
<evidence type="ECO:0000256" key="1">
    <source>
        <dbReference type="SAM" id="MobiDB-lite"/>
    </source>
</evidence>
<feature type="compositionally biased region" description="Basic residues" evidence="1">
    <location>
        <begin position="403"/>
        <end position="412"/>
    </location>
</feature>
<dbReference type="RefSeq" id="XP_025378803.1">
    <property type="nucleotide sequence ID" value="XM_025524809.1"/>
</dbReference>
<keyword evidence="3" id="KW-1185">Reference proteome</keyword>
<gene>
    <name evidence="2" type="ORF">FA10DRAFT_300203</name>
</gene>